<comment type="caution">
    <text evidence="6">The sequence shown here is derived from an EMBL/GenBank/DDBJ whole genome shotgun (WGS) entry which is preliminary data.</text>
</comment>
<dbReference type="InterPro" id="IPR006143">
    <property type="entry name" value="RND_pump_MFP"/>
</dbReference>
<feature type="domain" description="CzcB-like barrel-sandwich hybrid" evidence="5">
    <location>
        <begin position="80"/>
        <end position="214"/>
    </location>
</feature>
<dbReference type="Pfam" id="PF25967">
    <property type="entry name" value="RND-MFP_C"/>
    <property type="match status" value="1"/>
</dbReference>
<evidence type="ECO:0000259" key="4">
    <source>
        <dbReference type="Pfam" id="PF25967"/>
    </source>
</evidence>
<comment type="similarity">
    <text evidence="1">Belongs to the membrane fusion protein (MFP) (TC 8.A.1) family.</text>
</comment>
<keyword evidence="7" id="KW-1185">Reference proteome</keyword>
<evidence type="ECO:0000313" key="6">
    <source>
        <dbReference type="EMBL" id="MBB4845361.1"/>
    </source>
</evidence>
<dbReference type="Gene3D" id="1.10.287.470">
    <property type="entry name" value="Helix hairpin bin"/>
    <property type="match status" value="1"/>
</dbReference>
<keyword evidence="2" id="KW-0175">Coiled coil</keyword>
<dbReference type="EMBL" id="JACHLP010000009">
    <property type="protein sequence ID" value="MBB4845361.1"/>
    <property type="molecule type" value="Genomic_DNA"/>
</dbReference>
<proteinExistence type="inferred from homology"/>
<evidence type="ECO:0000259" key="5">
    <source>
        <dbReference type="Pfam" id="PF25973"/>
    </source>
</evidence>
<name>A0A840LCA3_9BURK</name>
<evidence type="ECO:0000256" key="3">
    <source>
        <dbReference type="SAM" id="SignalP"/>
    </source>
</evidence>
<organism evidence="6 7">
    <name type="scientific">Roseateles oligotrophus</name>
    <dbReference type="NCBI Taxonomy" id="1769250"/>
    <lineage>
        <taxon>Bacteria</taxon>
        <taxon>Pseudomonadati</taxon>
        <taxon>Pseudomonadota</taxon>
        <taxon>Betaproteobacteria</taxon>
        <taxon>Burkholderiales</taxon>
        <taxon>Sphaerotilaceae</taxon>
        <taxon>Roseateles</taxon>
    </lineage>
</organism>
<keyword evidence="3" id="KW-0732">Signal</keyword>
<accession>A0A840LCA3</accession>
<feature type="chain" id="PRO_5032285617" evidence="3">
    <location>
        <begin position="40"/>
        <end position="373"/>
    </location>
</feature>
<dbReference type="GO" id="GO:0015562">
    <property type="term" value="F:efflux transmembrane transporter activity"/>
    <property type="evidence" value="ECO:0007669"/>
    <property type="project" value="TreeGrafter"/>
</dbReference>
<dbReference type="InterPro" id="IPR058627">
    <property type="entry name" value="MdtA-like_C"/>
</dbReference>
<dbReference type="PANTHER" id="PTHR30469:SF15">
    <property type="entry name" value="HLYD FAMILY OF SECRETION PROTEINS"/>
    <property type="match status" value="1"/>
</dbReference>
<reference evidence="6 7" key="1">
    <citation type="submission" date="2020-08" db="EMBL/GenBank/DDBJ databases">
        <title>Functional genomics of gut bacteria from endangered species of beetles.</title>
        <authorList>
            <person name="Carlos-Shanley C."/>
        </authorList>
    </citation>
    <scope>NUCLEOTIDE SEQUENCE [LARGE SCALE GENOMIC DNA]</scope>
    <source>
        <strain evidence="6 7">S00239</strain>
    </source>
</reference>
<feature type="signal peptide" evidence="3">
    <location>
        <begin position="1"/>
        <end position="39"/>
    </location>
</feature>
<feature type="coiled-coil region" evidence="2">
    <location>
        <begin position="117"/>
        <end position="151"/>
    </location>
</feature>
<dbReference type="Gene3D" id="2.40.420.20">
    <property type="match status" value="1"/>
</dbReference>
<gene>
    <name evidence="6" type="ORF">HNP55_003911</name>
</gene>
<dbReference type="RefSeq" id="WP_184303274.1">
    <property type="nucleotide sequence ID" value="NZ_JACHLP010000009.1"/>
</dbReference>
<dbReference type="InterPro" id="IPR058647">
    <property type="entry name" value="BSH_CzcB-like"/>
</dbReference>
<evidence type="ECO:0000313" key="7">
    <source>
        <dbReference type="Proteomes" id="UP000562027"/>
    </source>
</evidence>
<dbReference type="AlphaFoldDB" id="A0A840LCA3"/>
<protein>
    <submittedName>
        <fullName evidence="6">RND family efflux transporter MFP subunit</fullName>
    </submittedName>
</protein>
<dbReference type="Pfam" id="PF25973">
    <property type="entry name" value="BSH_CzcB"/>
    <property type="match status" value="1"/>
</dbReference>
<evidence type="ECO:0000256" key="1">
    <source>
        <dbReference type="ARBA" id="ARBA00009477"/>
    </source>
</evidence>
<dbReference type="Proteomes" id="UP000562027">
    <property type="component" value="Unassembled WGS sequence"/>
</dbReference>
<dbReference type="Gene3D" id="2.40.50.100">
    <property type="match status" value="1"/>
</dbReference>
<sequence>MSHHPNSASRTPSSIITPGLRLALLALLGTGLAACSQQADVGKASPAAPTRPVLVADAQSSSSQGPEFIGEVRARQRAELAFALPGLVRQVLVEPGDAVKRGQLLASLDLAPTQAQLGAAQAEIQRLQAGLDEARRRHQRLQAAREQQAASEAEWSAVQADLRMAEAALAAAQSQRENTAWNRVQAELRAPFDGVIAARQLEVGQTVGSGLAVITMDGAGRELWALLPPNLKGLNVGQRAALLTPEGELDSRLLRLSARQEAGGARRAVFELPAQARVGDTLSIRLQQGPAAANGPVWVPLRAVEGPGAKSNPQVLRLKADGQSLERVDVRLGATQGDRVEVLAGLKAGERVVLAGGHSLAADARVKPVSSLR</sequence>
<feature type="domain" description="Multidrug resistance protein MdtA-like C-terminal permuted SH3" evidence="4">
    <location>
        <begin position="297"/>
        <end position="357"/>
    </location>
</feature>
<evidence type="ECO:0000256" key="2">
    <source>
        <dbReference type="SAM" id="Coils"/>
    </source>
</evidence>
<dbReference type="PANTHER" id="PTHR30469">
    <property type="entry name" value="MULTIDRUG RESISTANCE PROTEIN MDTA"/>
    <property type="match status" value="1"/>
</dbReference>
<dbReference type="NCBIfam" id="TIGR01730">
    <property type="entry name" value="RND_mfp"/>
    <property type="match status" value="1"/>
</dbReference>
<dbReference type="SUPFAM" id="SSF111369">
    <property type="entry name" value="HlyD-like secretion proteins"/>
    <property type="match status" value="1"/>
</dbReference>
<dbReference type="GO" id="GO:1990281">
    <property type="term" value="C:efflux pump complex"/>
    <property type="evidence" value="ECO:0007669"/>
    <property type="project" value="TreeGrafter"/>
</dbReference>